<dbReference type="PANTHER" id="PTHR32089">
    <property type="entry name" value="METHYL-ACCEPTING CHEMOTAXIS PROTEIN MCPB"/>
    <property type="match status" value="1"/>
</dbReference>
<sequence length="691" mass="75630">MVEFFMFFTKAGQRLNNMSFRIKLPLMISLLVCIVLTITAVLCYKVAEGITQNKSKDEIHANSDRIGAGLLTSLNMAEQAAFLMTKHTEFEQLLSSRSENEAQDINAFLDENKGLINEANDILEQSLKGIEGAVVLMLIDRNGTVIAANEPTAVGGDRSDRAYFKETIQGRQVISEGIISKTLGTLGTVFASPMYDENKQVNGALIATISTSFFVNQLQNVKINDAGKVIVLDRVGKVMYHSADPNLVGKSLESGEYQSLVDLVPSEQLQQGELSDDEKVVFYSKIPHSDWTIIVEDSYVDVNKPLTSMANKMYIVLFSSIVFSVIVGILLSRVMTRPVSAITTLFKQLAEGNLTVQAKGKYSGEFRELADSFNTMAEGNRQLIASMNSSIHVLNTSTVELDRSAQQTSATINDTTATTLEISRAMESQANDTEAIVDKFMNVGSKIVKVNEMSQSVMAQADEITDAFKHNHEVIDALIAVNDRNEAEVNNISQITVQLAESSIGIQQITSTIAEIAKQTKLLALNASIEAARAGEQGRGFAVVASEIRKLAEQTTAQSEDINRIVMQTIGHVEQNNQSVQAIEAIADQHKSSVVQTKETFQFVTRSMQQMMNQVQAIADEIESIERDKDDVLGAAQSLSASGEEVSASIEEVTATMEEQSAMTEHLAELVQTIDTLTKQLAEESARFKTS</sequence>
<comment type="similarity">
    <text evidence="8">Belongs to the methyl-accepting chemotaxis (MCP) protein family.</text>
</comment>
<dbReference type="PANTHER" id="PTHR32089:SF112">
    <property type="entry name" value="LYSOZYME-LIKE PROTEIN-RELATED"/>
    <property type="match status" value="1"/>
</dbReference>
<evidence type="ECO:0000256" key="1">
    <source>
        <dbReference type="ARBA" id="ARBA00004651"/>
    </source>
</evidence>
<keyword evidence="2" id="KW-1003">Cell membrane</keyword>
<comment type="subcellular location">
    <subcellularLocation>
        <location evidence="1">Cell membrane</location>
        <topology evidence="1">Multi-pass membrane protein</topology>
    </subcellularLocation>
</comment>
<dbReference type="Proteomes" id="UP000249204">
    <property type="component" value="Unassembled WGS sequence"/>
</dbReference>
<evidence type="ECO:0000256" key="2">
    <source>
        <dbReference type="ARBA" id="ARBA00022475"/>
    </source>
</evidence>
<keyword evidence="5 10" id="KW-1133">Transmembrane helix</keyword>
<feature type="domain" description="Methyl-accepting transducer" evidence="11">
    <location>
        <begin position="404"/>
        <end position="654"/>
    </location>
</feature>
<dbReference type="AlphaFoldDB" id="A0A2W6NGQ4"/>
<protein>
    <submittedName>
        <fullName evidence="13">Methyl-accepting chemotaxis protein</fullName>
    </submittedName>
</protein>
<comment type="caution">
    <text evidence="13">The sequence shown here is derived from an EMBL/GenBank/DDBJ whole genome shotgun (WGS) entry which is preliminary data.</text>
</comment>
<evidence type="ECO:0000313" key="13">
    <source>
        <dbReference type="EMBL" id="PZT55134.1"/>
    </source>
</evidence>
<dbReference type="Pfam" id="PF00015">
    <property type="entry name" value="MCPsignal"/>
    <property type="match status" value="1"/>
</dbReference>
<dbReference type="SUPFAM" id="SSF103190">
    <property type="entry name" value="Sensory domain-like"/>
    <property type="match status" value="1"/>
</dbReference>
<dbReference type="GO" id="GO:0006935">
    <property type="term" value="P:chemotaxis"/>
    <property type="evidence" value="ECO:0007669"/>
    <property type="project" value="UniProtKB-KW"/>
</dbReference>
<dbReference type="CDD" id="cd06225">
    <property type="entry name" value="HAMP"/>
    <property type="match status" value="1"/>
</dbReference>
<dbReference type="InterPro" id="IPR003660">
    <property type="entry name" value="HAMP_dom"/>
</dbReference>
<dbReference type="Gene3D" id="6.10.340.10">
    <property type="match status" value="1"/>
</dbReference>
<dbReference type="InterPro" id="IPR029151">
    <property type="entry name" value="Sensor-like_sf"/>
</dbReference>
<evidence type="ECO:0000256" key="3">
    <source>
        <dbReference type="ARBA" id="ARBA00022500"/>
    </source>
</evidence>
<dbReference type="Gene3D" id="1.10.287.950">
    <property type="entry name" value="Methyl-accepting chemotaxis protein"/>
    <property type="match status" value="1"/>
</dbReference>
<evidence type="ECO:0000256" key="9">
    <source>
        <dbReference type="PROSITE-ProRule" id="PRU00284"/>
    </source>
</evidence>
<dbReference type="SUPFAM" id="SSF58104">
    <property type="entry name" value="Methyl-accepting chemotaxis protein (MCP) signaling domain"/>
    <property type="match status" value="1"/>
</dbReference>
<keyword evidence="7 9" id="KW-0807">Transducer</keyword>
<keyword evidence="3" id="KW-0145">Chemotaxis</keyword>
<dbReference type="InterPro" id="IPR033479">
    <property type="entry name" value="dCache_1"/>
</dbReference>
<dbReference type="PROSITE" id="PS50111">
    <property type="entry name" value="CHEMOTAXIS_TRANSDUC_2"/>
    <property type="match status" value="1"/>
</dbReference>
<organism evidence="13 14">
    <name type="scientific">Paenibacillus silvae</name>
    <dbReference type="NCBI Taxonomy" id="1325358"/>
    <lineage>
        <taxon>Bacteria</taxon>
        <taxon>Bacillati</taxon>
        <taxon>Bacillota</taxon>
        <taxon>Bacilli</taxon>
        <taxon>Bacillales</taxon>
        <taxon>Paenibacillaceae</taxon>
        <taxon>Paenibacillus</taxon>
    </lineage>
</organism>
<dbReference type="GO" id="GO:0005886">
    <property type="term" value="C:plasma membrane"/>
    <property type="evidence" value="ECO:0007669"/>
    <property type="project" value="UniProtKB-SubCell"/>
</dbReference>
<keyword evidence="6 10" id="KW-0472">Membrane</keyword>
<evidence type="ECO:0000256" key="4">
    <source>
        <dbReference type="ARBA" id="ARBA00022692"/>
    </source>
</evidence>
<dbReference type="GO" id="GO:0007165">
    <property type="term" value="P:signal transduction"/>
    <property type="evidence" value="ECO:0007669"/>
    <property type="project" value="UniProtKB-KW"/>
</dbReference>
<evidence type="ECO:0000256" key="7">
    <source>
        <dbReference type="ARBA" id="ARBA00023224"/>
    </source>
</evidence>
<name>A0A2W6NGQ4_9BACL</name>
<dbReference type="SMART" id="SM00283">
    <property type="entry name" value="MA"/>
    <property type="match status" value="1"/>
</dbReference>
<reference evidence="13 14" key="1">
    <citation type="submission" date="2018-06" db="EMBL/GenBank/DDBJ databases">
        <title>Isolation of heavy metals resistant Paenibacillus silvae NC2 from Gold-Copper mine in ZiJin, China.</title>
        <authorList>
            <person name="Xu J."/>
            <person name="Mazhar H.S."/>
            <person name="Rensing C."/>
        </authorList>
    </citation>
    <scope>NUCLEOTIDE SEQUENCE [LARGE SCALE GENOMIC DNA]</scope>
    <source>
        <strain evidence="13 14">NC2</strain>
    </source>
</reference>
<dbReference type="PROSITE" id="PS50885">
    <property type="entry name" value="HAMP"/>
    <property type="match status" value="1"/>
</dbReference>
<dbReference type="CDD" id="cd12912">
    <property type="entry name" value="PDC2_MCP_like"/>
    <property type="match status" value="1"/>
</dbReference>
<proteinExistence type="inferred from homology"/>
<evidence type="ECO:0000256" key="8">
    <source>
        <dbReference type="ARBA" id="ARBA00029447"/>
    </source>
</evidence>
<keyword evidence="4 10" id="KW-0812">Transmembrane</keyword>
<dbReference type="Pfam" id="PF00672">
    <property type="entry name" value="HAMP"/>
    <property type="match status" value="1"/>
</dbReference>
<evidence type="ECO:0000256" key="10">
    <source>
        <dbReference type="SAM" id="Phobius"/>
    </source>
</evidence>
<dbReference type="SMART" id="SM00304">
    <property type="entry name" value="HAMP"/>
    <property type="match status" value="1"/>
</dbReference>
<feature type="domain" description="HAMP" evidence="12">
    <location>
        <begin position="333"/>
        <end position="385"/>
    </location>
</feature>
<accession>A0A2W6NGQ4</accession>
<dbReference type="CDD" id="cd12914">
    <property type="entry name" value="PDC1_DGC_like"/>
    <property type="match status" value="1"/>
</dbReference>
<evidence type="ECO:0000259" key="11">
    <source>
        <dbReference type="PROSITE" id="PS50111"/>
    </source>
</evidence>
<dbReference type="InterPro" id="IPR004089">
    <property type="entry name" value="MCPsignal_dom"/>
</dbReference>
<feature type="transmembrane region" description="Helical" evidence="10">
    <location>
        <begin position="313"/>
        <end position="331"/>
    </location>
</feature>
<dbReference type="Gene3D" id="3.30.450.20">
    <property type="entry name" value="PAS domain"/>
    <property type="match status" value="1"/>
</dbReference>
<evidence type="ECO:0000256" key="6">
    <source>
        <dbReference type="ARBA" id="ARBA00023136"/>
    </source>
</evidence>
<evidence type="ECO:0000313" key="14">
    <source>
        <dbReference type="Proteomes" id="UP000249204"/>
    </source>
</evidence>
<evidence type="ECO:0000256" key="5">
    <source>
        <dbReference type="ARBA" id="ARBA00022989"/>
    </source>
</evidence>
<evidence type="ECO:0000259" key="12">
    <source>
        <dbReference type="PROSITE" id="PS50885"/>
    </source>
</evidence>
<dbReference type="EMBL" id="QKWW01000035">
    <property type="protein sequence ID" value="PZT55134.1"/>
    <property type="molecule type" value="Genomic_DNA"/>
</dbReference>
<gene>
    <name evidence="13" type="ORF">DN757_13330</name>
</gene>
<dbReference type="Pfam" id="PF02743">
    <property type="entry name" value="dCache_1"/>
    <property type="match status" value="1"/>
</dbReference>